<dbReference type="Proteomes" id="UP000002033">
    <property type="component" value="Chromosome"/>
</dbReference>
<gene>
    <name evidence="1" type="ordered locus">Hden_0152</name>
    <name evidence="2" type="ordered locus">Hden_1571</name>
</gene>
<reference evidence="1" key="1">
    <citation type="submission" date="2010-06" db="EMBL/GenBank/DDBJ databases">
        <title>Complete sequence of Hyphomicrobium denitrificans ATCC 51888.</title>
        <authorList>
            <consortium name="US DOE Joint Genome Institute"/>
            <person name="Lucas S."/>
            <person name="Copeland A."/>
            <person name="Lapidus A."/>
            <person name="Cheng J.-F."/>
            <person name="Bruce D."/>
            <person name="Goodwin L."/>
            <person name="Pitluck S."/>
            <person name="Held B."/>
            <person name="Detter J.C."/>
            <person name="Han C."/>
            <person name="Tapia R."/>
            <person name="Land M."/>
            <person name="Hauser L."/>
            <person name="Kyrpides N."/>
            <person name="Ivanova N."/>
            <person name="Brown P.J.B."/>
            <person name="Brun Y.V."/>
            <person name="Woyke T."/>
        </authorList>
    </citation>
    <scope>NUCLEOTIDE SEQUENCE</scope>
    <source>
        <strain evidence="1">ATCC 51888</strain>
    </source>
</reference>
<evidence type="ECO:0000313" key="3">
    <source>
        <dbReference type="Proteomes" id="UP000002033"/>
    </source>
</evidence>
<dbReference type="KEGG" id="hdn:Hden_0152"/>
<name>D8JQ58_HYPDA</name>
<reference evidence="3" key="2">
    <citation type="journal article" date="2011" name="J. Bacteriol.">
        <title>Genome sequences of eight morphologically diverse alphaproteobacteria.</title>
        <authorList>
            <consortium name="US DOE Joint Genome Institute"/>
            <person name="Brown P.J."/>
            <person name="Kysela D.T."/>
            <person name="Buechlein A."/>
            <person name="Hemmerich C."/>
            <person name="Brun Y.V."/>
        </authorList>
    </citation>
    <scope>NUCLEOTIDE SEQUENCE [LARGE SCALE GENOMIC DNA]</scope>
    <source>
        <strain evidence="3">ATCC 51888 / DSM 1869 / NCIB 11706 / TK 0415</strain>
    </source>
</reference>
<dbReference type="EMBL" id="CP002083">
    <property type="protein sequence ID" value="ADJ21979.1"/>
    <property type="molecule type" value="Genomic_DNA"/>
</dbReference>
<protein>
    <submittedName>
        <fullName evidence="1">Uncharacterized protein</fullName>
    </submittedName>
</protein>
<keyword evidence="3" id="KW-1185">Reference proteome</keyword>
<evidence type="ECO:0000313" key="2">
    <source>
        <dbReference type="EMBL" id="ADJ23382.1"/>
    </source>
</evidence>
<dbReference type="EMBL" id="CP002083">
    <property type="protein sequence ID" value="ADJ23382.1"/>
    <property type="molecule type" value="Genomic_DNA"/>
</dbReference>
<dbReference type="STRING" id="582899.Hden_0152"/>
<organism evidence="1 3">
    <name type="scientific">Hyphomicrobium denitrificans (strain ATCC 51888 / DSM 1869 / NCIMB 11706 / TK 0415)</name>
    <dbReference type="NCBI Taxonomy" id="582899"/>
    <lineage>
        <taxon>Bacteria</taxon>
        <taxon>Pseudomonadati</taxon>
        <taxon>Pseudomonadota</taxon>
        <taxon>Alphaproteobacteria</taxon>
        <taxon>Hyphomicrobiales</taxon>
        <taxon>Hyphomicrobiaceae</taxon>
        <taxon>Hyphomicrobium</taxon>
    </lineage>
</organism>
<dbReference type="RefSeq" id="WP_013214198.1">
    <property type="nucleotide sequence ID" value="NC_014313.1"/>
</dbReference>
<sequence>MADNTAFQPDAFQFDAFQIFDEDFADLPAKVTASGAAVGKAKMNASPVLDIQASGAPGLWKVR</sequence>
<evidence type="ECO:0000313" key="1">
    <source>
        <dbReference type="EMBL" id="ADJ21979.1"/>
    </source>
</evidence>
<dbReference type="AlphaFoldDB" id="D8JQ58"/>
<dbReference type="HOGENOM" id="CLU_2879800_0_0_5"/>
<dbReference type="KEGG" id="hdn:Hden_1571"/>
<accession>D8JQ58</accession>
<proteinExistence type="predicted"/>